<dbReference type="GO" id="GO:0016705">
    <property type="term" value="F:oxidoreductase activity, acting on paired donors, with incorporation or reduction of molecular oxygen"/>
    <property type="evidence" value="ECO:0007669"/>
    <property type="project" value="InterPro"/>
</dbReference>
<evidence type="ECO:0000256" key="9">
    <source>
        <dbReference type="RuleBase" id="RU000461"/>
    </source>
</evidence>
<evidence type="ECO:0000313" key="11">
    <source>
        <dbReference type="EMBL" id="JAB58573.1"/>
    </source>
</evidence>
<evidence type="ECO:0000256" key="7">
    <source>
        <dbReference type="ARBA" id="ARBA00023033"/>
    </source>
</evidence>
<dbReference type="PRINTS" id="PR00463">
    <property type="entry name" value="EP450I"/>
</dbReference>
<dbReference type="GO" id="GO:0020037">
    <property type="term" value="F:heme binding"/>
    <property type="evidence" value="ECO:0007669"/>
    <property type="project" value="InterPro"/>
</dbReference>
<keyword evidence="6 8" id="KW-0408">Iron</keyword>
<dbReference type="InterPro" id="IPR017972">
    <property type="entry name" value="Cyt_P450_CS"/>
</dbReference>
<dbReference type="GO" id="GO:0004497">
    <property type="term" value="F:monooxygenase activity"/>
    <property type="evidence" value="ECO:0007669"/>
    <property type="project" value="UniProtKB-KW"/>
</dbReference>
<comment type="cofactor">
    <cofactor evidence="1 8">
        <name>heme</name>
        <dbReference type="ChEBI" id="CHEBI:30413"/>
    </cofactor>
</comment>
<evidence type="ECO:0000256" key="6">
    <source>
        <dbReference type="ARBA" id="ARBA00023004"/>
    </source>
</evidence>
<evidence type="ECO:0000256" key="5">
    <source>
        <dbReference type="ARBA" id="ARBA00023002"/>
    </source>
</evidence>
<dbReference type="PANTHER" id="PTHR24291">
    <property type="entry name" value="CYTOCHROME P450 FAMILY 4"/>
    <property type="match status" value="1"/>
</dbReference>
<dbReference type="Gene3D" id="1.10.630.10">
    <property type="entry name" value="Cytochrome P450"/>
    <property type="match status" value="1"/>
</dbReference>
<evidence type="ECO:0000256" key="2">
    <source>
        <dbReference type="ARBA" id="ARBA00010617"/>
    </source>
</evidence>
<dbReference type="AlphaFoldDB" id="U5ELR8"/>
<keyword evidence="3 8" id="KW-0349">Heme</keyword>
<dbReference type="SUPFAM" id="SSF48264">
    <property type="entry name" value="Cytochrome P450"/>
    <property type="match status" value="1"/>
</dbReference>
<keyword evidence="10" id="KW-0732">Signal</keyword>
<evidence type="ECO:0000256" key="10">
    <source>
        <dbReference type="SAM" id="SignalP"/>
    </source>
</evidence>
<evidence type="ECO:0000256" key="3">
    <source>
        <dbReference type="ARBA" id="ARBA00022617"/>
    </source>
</evidence>
<dbReference type="GO" id="GO:0005506">
    <property type="term" value="F:iron ion binding"/>
    <property type="evidence" value="ECO:0007669"/>
    <property type="project" value="InterPro"/>
</dbReference>
<dbReference type="Pfam" id="PF00067">
    <property type="entry name" value="p450"/>
    <property type="match status" value="1"/>
</dbReference>
<dbReference type="PANTHER" id="PTHR24291:SF187">
    <property type="entry name" value="CYTOCHROME P450 4AE1-RELATED"/>
    <property type="match status" value="1"/>
</dbReference>
<dbReference type="InterPro" id="IPR050196">
    <property type="entry name" value="Cytochrome_P450_Monoox"/>
</dbReference>
<dbReference type="InterPro" id="IPR036396">
    <property type="entry name" value="Cyt_P450_sf"/>
</dbReference>
<dbReference type="CDD" id="cd20628">
    <property type="entry name" value="CYP4"/>
    <property type="match status" value="1"/>
</dbReference>
<comment type="similarity">
    <text evidence="2 9">Belongs to the cytochrome P450 family.</text>
</comment>
<evidence type="ECO:0000256" key="4">
    <source>
        <dbReference type="ARBA" id="ARBA00022723"/>
    </source>
</evidence>
<organism evidence="11">
    <name type="scientific">Corethrella appendiculata</name>
    <dbReference type="NCBI Taxonomy" id="1370023"/>
    <lineage>
        <taxon>Eukaryota</taxon>
        <taxon>Metazoa</taxon>
        <taxon>Ecdysozoa</taxon>
        <taxon>Arthropoda</taxon>
        <taxon>Hexapoda</taxon>
        <taxon>Insecta</taxon>
        <taxon>Pterygota</taxon>
        <taxon>Neoptera</taxon>
        <taxon>Endopterygota</taxon>
        <taxon>Diptera</taxon>
        <taxon>Nematocera</taxon>
        <taxon>Culicoidea</taxon>
        <taxon>Chaoboridae</taxon>
        <taxon>Corethrella</taxon>
    </lineage>
</organism>
<dbReference type="InterPro" id="IPR002401">
    <property type="entry name" value="Cyt_P450_E_grp-I"/>
</dbReference>
<keyword evidence="5 9" id="KW-0560">Oxidoreductase</keyword>
<feature type="binding site" description="axial binding residue" evidence="8">
    <location>
        <position position="446"/>
    </location>
    <ligand>
        <name>heme</name>
        <dbReference type="ChEBI" id="CHEBI:30413"/>
    </ligand>
    <ligandPart>
        <name>Fe</name>
        <dbReference type="ChEBI" id="CHEBI:18248"/>
    </ligandPart>
</feature>
<evidence type="ECO:0000256" key="1">
    <source>
        <dbReference type="ARBA" id="ARBA00001971"/>
    </source>
</evidence>
<dbReference type="InterPro" id="IPR001128">
    <property type="entry name" value="Cyt_P450"/>
</dbReference>
<feature type="signal peptide" evidence="10">
    <location>
        <begin position="1"/>
        <end position="19"/>
    </location>
</feature>
<protein>
    <submittedName>
        <fullName evidence="11">Putative cytochrome</fullName>
    </submittedName>
</protein>
<evidence type="ECO:0000256" key="8">
    <source>
        <dbReference type="PIRSR" id="PIRSR602401-1"/>
    </source>
</evidence>
<accession>U5ELR8</accession>
<dbReference type="EMBL" id="GANO01001298">
    <property type="protein sequence ID" value="JAB58573.1"/>
    <property type="molecule type" value="mRNA"/>
</dbReference>
<name>U5ELR8_9DIPT</name>
<keyword evidence="4 8" id="KW-0479">Metal-binding</keyword>
<dbReference type="PROSITE" id="PS00086">
    <property type="entry name" value="CYTOCHROME_P450"/>
    <property type="match status" value="1"/>
</dbReference>
<keyword evidence="7 9" id="KW-0503">Monooxygenase</keyword>
<reference evidence="11" key="1">
    <citation type="journal article" date="2014" name="Insect Biochem. Mol. Biol.">
        <title>An insight into the sialome of the frog biting fly, Corethrella appendiculata.</title>
        <authorList>
            <person name="Ribeiro J.M.C."/>
            <person name="Chagas A.C."/>
            <person name="Pham V.M."/>
            <person name="Lounibos L.P."/>
            <person name="Calvo E."/>
        </authorList>
    </citation>
    <scope>NUCLEOTIDE SEQUENCE</scope>
    <source>
        <tissue evidence="11">Salivary glands</tissue>
    </source>
</reference>
<proteinExistence type="evidence at transcript level"/>
<feature type="chain" id="PRO_5004660010" evidence="10">
    <location>
        <begin position="20"/>
        <end position="500"/>
    </location>
</feature>
<sequence length="500" mass="57640">MWLIILLLFALILSIYFFGQKKINDPVHIVGPPQLPILGNGLLFMNVGAVEILRQLQKLWHEYGSIYKIFLGSKLWIIVSDPKLIEEIATNPKFLTKSDDYDVMEEWLGRGLLTSSGQKWFTHRKALTPAFHFKILETFVPIFDAQSDILIRKLEAQSKSGKAFDIFPLIKLYALDVICETAMGTSCYAQLEDSAYAKAIEKISEILNWRVFHALAWNDLYFRMTRKYPEYKKQLQIIYNFTNSVIKSRKNNLGINNNEISTITKDEDIGMKKKMALLDILLQTEIDGKLLTNEEIREEVESFMFAGHDTTTSAITFLLYNLAKCPEIQEKVYMEISNIIGDDKTTKITLRHLNEMKYFDMVIKESLRMHSPVPFIARRIEDDLLLCDIPLQSGTNIALGIYLLHHDPKYFPEPEKFLPERFDINSESEKYANFSYIPFSAGSRNCIGQKFALNEIKSGASKVLRNFIVKLPQPDYEPIVKTEIVLKPANGVYLNFEKRV</sequence>
<dbReference type="PRINTS" id="PR00385">
    <property type="entry name" value="P450"/>
</dbReference>